<comment type="function">
    <text evidence="5">Probably plays a role in the formation and regulation of the tight junction (TJ) paracellular permeability barrier.</text>
</comment>
<dbReference type="GO" id="GO:0008017">
    <property type="term" value="F:microtubule binding"/>
    <property type="evidence" value="ECO:0007669"/>
    <property type="project" value="TreeGrafter"/>
</dbReference>
<evidence type="ECO:0000256" key="5">
    <source>
        <dbReference type="ARBA" id="ARBA00043864"/>
    </source>
</evidence>
<dbReference type="InterPro" id="IPR002928">
    <property type="entry name" value="Myosin_tail"/>
</dbReference>
<evidence type="ECO:0000256" key="4">
    <source>
        <dbReference type="ARBA" id="ARBA00038467"/>
    </source>
</evidence>
<sequence>MEQASTMAEPRGPVDHGVQIRFITEPVGDAEMGTLRRGGRRPAKDARANTYGVAVRVQGIAGQPFVVLNSGEQGGDSFGVQIKGSNNIGAPGALSSDSEFPESSYSHAKEFPARSQGSMSDEEPGVHWNGRLLRSQSQASLTGPAPVSPSTRSTSLLELAPQGASPGSTIDTAPLSSVDSLINKFDGHHGGQARGQTGRRMRTLPPEQRKRSQSLDNRLPRDTVEERERRFPNHWTPSTKHDSHMGSSRQLTQSQSSLGGFSHSHQTQDWVLQSFEEPRGRAQDPGMLQLKSTPDLLRDQQETAPPGSVDHVKATIYSILREGSSESETSVRRKVSLVLEQMQPLLMTSPVSAKALAGQSELTRKVEELQQKLDDEVKKRQKLEPSRVSLEQQLEEKEKECSRLQQLLERKKGEAQQSTKELQNMKLLVDQGERVRHGLETKVMELQDKLKQAQGSESAKEALRKDLSETRQLLEEVLEGKQRIEEQLRLRERELTALKGALKEEVASRDQELESVRQQYQRDAEQLRQSVQDATQDHAALEVERQKMSTLVRELQRELEETSEETGHWQSMFQKNKEELRATKQELLQLRMEKEEMEEELGEKMDVLQRELGQARAGAADTRQMEELKKELRQTQRELKELREEQQSQEVAGRHRERELEKQLKVEADRGRGLEQQNLQLQKTIQQLRQDCEEASKAQAAAEAEVAVLGQRRAAVETTLRETQEENDEFRRSILGLEQQLKEARGLAEGGEVAEARLRGKVQRLEAEKQRLDEALNAAQEESGSLAAAKRALEARLEEAQRGLARLGQEQQALNRALEEEGKQREALRRGKAELEEQKRLLDKTVCQLNKELEQIGNDSKQALQELQAQLEDYKEKARREVADAQRQAKEWASEAEKNSGGLSRLQDETQRLRQALQASQADRDTARLDKELLAQRLQGLEQEAESKKRSQDDRTRQLKGLEEKVSRLEAELDEERSTVELLTERMNRGRDQVDQLRAELMQERSARQDLECDKISLERQNKDLKSRLASSEGFQKPSASISQLESQNRELQERLQAEER</sequence>
<feature type="region of interest" description="Disordered" evidence="7">
    <location>
        <begin position="89"/>
        <end position="126"/>
    </location>
</feature>
<dbReference type="GO" id="GO:0000226">
    <property type="term" value="P:microtubule cytoskeleton organization"/>
    <property type="evidence" value="ECO:0007669"/>
    <property type="project" value="TreeGrafter"/>
</dbReference>
<gene>
    <name evidence="10" type="primary">CGN</name>
</gene>
<feature type="compositionally biased region" description="Basic and acidic residues" evidence="7">
    <location>
        <begin position="945"/>
        <end position="962"/>
    </location>
</feature>
<keyword evidence="3" id="KW-0175">Coiled coil</keyword>
<feature type="region of interest" description="Disordered" evidence="7">
    <location>
        <begin position="181"/>
        <end position="265"/>
    </location>
</feature>
<organism evidence="9 10">
    <name type="scientific">Mustela putorius furo</name>
    <name type="common">European domestic ferret</name>
    <name type="synonym">Mustela furo</name>
    <dbReference type="NCBI Taxonomy" id="9669"/>
    <lineage>
        <taxon>Eukaryota</taxon>
        <taxon>Metazoa</taxon>
        <taxon>Chordata</taxon>
        <taxon>Craniata</taxon>
        <taxon>Vertebrata</taxon>
        <taxon>Euteleostomi</taxon>
        <taxon>Mammalia</taxon>
        <taxon>Eutheria</taxon>
        <taxon>Laurasiatheria</taxon>
        <taxon>Carnivora</taxon>
        <taxon>Caniformia</taxon>
        <taxon>Musteloidea</taxon>
        <taxon>Mustelidae</taxon>
        <taxon>Mustelinae</taxon>
        <taxon>Mustela</taxon>
    </lineage>
</organism>
<evidence type="ECO:0000256" key="1">
    <source>
        <dbReference type="ARBA" id="ARBA00004435"/>
    </source>
</evidence>
<evidence type="ECO:0000313" key="9">
    <source>
        <dbReference type="Proteomes" id="UP000000715"/>
    </source>
</evidence>
<evidence type="ECO:0000256" key="2">
    <source>
        <dbReference type="ARBA" id="ARBA00022427"/>
    </source>
</evidence>
<dbReference type="PANTHER" id="PTHR46349">
    <property type="entry name" value="CINGULIN-LIKE PROTEIN 1-RELATED"/>
    <property type="match status" value="1"/>
</dbReference>
<reference evidence="10" key="1">
    <citation type="submission" date="2025-08" db="UniProtKB">
        <authorList>
            <consortium name="RefSeq"/>
        </authorList>
    </citation>
    <scope>IDENTIFICATION</scope>
    <source>
        <tissue evidence="10">Brain</tissue>
    </source>
</reference>
<name>A0A8U0S9U2_MUSPF</name>
<dbReference type="GO" id="GO:0005923">
    <property type="term" value="C:bicellular tight junction"/>
    <property type="evidence" value="ECO:0007669"/>
    <property type="project" value="TreeGrafter"/>
</dbReference>
<proteinExistence type="inferred from homology"/>
<feature type="region of interest" description="Disordered" evidence="7">
    <location>
        <begin position="878"/>
        <end position="928"/>
    </location>
</feature>
<feature type="compositionally biased region" description="Basic and acidic residues" evidence="7">
    <location>
        <begin position="878"/>
        <end position="898"/>
    </location>
</feature>
<feature type="compositionally biased region" description="Low complexity" evidence="7">
    <location>
        <begin position="246"/>
        <end position="262"/>
    </location>
</feature>
<feature type="compositionally biased region" description="Basic and acidic residues" evidence="7">
    <location>
        <begin position="639"/>
        <end position="673"/>
    </location>
</feature>
<feature type="compositionally biased region" description="Low complexity" evidence="7">
    <location>
        <begin position="95"/>
        <end position="106"/>
    </location>
</feature>
<evidence type="ECO:0000259" key="8">
    <source>
        <dbReference type="Pfam" id="PF01576"/>
    </source>
</evidence>
<dbReference type="CTD" id="57530"/>
<feature type="region of interest" description="Disordered" evidence="7">
    <location>
        <begin position="1024"/>
        <end position="1061"/>
    </location>
</feature>
<feature type="compositionally biased region" description="Basic and acidic residues" evidence="7">
    <location>
        <begin position="218"/>
        <end position="231"/>
    </location>
</feature>
<dbReference type="Pfam" id="PF01576">
    <property type="entry name" value="Myosin_tail_1"/>
    <property type="match status" value="1"/>
</dbReference>
<dbReference type="AlphaFoldDB" id="A0A8U0S9U2"/>
<comment type="subcellular location">
    <subcellularLocation>
        <location evidence="1">Cell junction</location>
        <location evidence="1">Tight junction</location>
    </subcellularLocation>
</comment>
<evidence type="ECO:0000256" key="3">
    <source>
        <dbReference type="ARBA" id="ARBA00023054"/>
    </source>
</evidence>
<feature type="region of interest" description="Disordered" evidence="7">
    <location>
        <begin position="639"/>
        <end position="677"/>
    </location>
</feature>
<dbReference type="Proteomes" id="UP000000715">
    <property type="component" value="Unplaced"/>
</dbReference>
<evidence type="ECO:0000256" key="7">
    <source>
        <dbReference type="SAM" id="MobiDB-lite"/>
    </source>
</evidence>
<dbReference type="GO" id="GO:0016459">
    <property type="term" value="C:myosin complex"/>
    <property type="evidence" value="ECO:0007669"/>
    <property type="project" value="InterPro"/>
</dbReference>
<dbReference type="GeneID" id="101690731"/>
<comment type="similarity">
    <text evidence="4">Belongs to the cingulin family.</text>
</comment>
<keyword evidence="2" id="KW-0965">Cell junction</keyword>
<dbReference type="PANTHER" id="PTHR46349:SF4">
    <property type="entry name" value="CINGULIN"/>
    <property type="match status" value="1"/>
</dbReference>
<feature type="compositionally biased region" description="Basic and acidic residues" evidence="7">
    <location>
        <begin position="1048"/>
        <end position="1061"/>
    </location>
</feature>
<protein>
    <recommendedName>
        <fullName evidence="6">Cingulin</fullName>
    </recommendedName>
</protein>
<feature type="compositionally biased region" description="Polar residues" evidence="7">
    <location>
        <begin position="1029"/>
        <end position="1047"/>
    </location>
</feature>
<keyword evidence="9" id="KW-1185">Reference proteome</keyword>
<accession>A0A8U0S9U2</accession>
<evidence type="ECO:0000313" key="10">
    <source>
        <dbReference type="RefSeq" id="XP_044939006.1"/>
    </source>
</evidence>
<dbReference type="RefSeq" id="XP_044939006.1">
    <property type="nucleotide sequence ID" value="XM_045083071.1"/>
</dbReference>
<feature type="domain" description="Myosin tail" evidence="8">
    <location>
        <begin position="790"/>
        <end position="1061"/>
    </location>
</feature>
<feature type="region of interest" description="Disordered" evidence="7">
    <location>
        <begin position="940"/>
        <end position="962"/>
    </location>
</feature>
<evidence type="ECO:0000256" key="6">
    <source>
        <dbReference type="ARBA" id="ARBA00044075"/>
    </source>
</evidence>
<keyword evidence="2" id="KW-0796">Tight junction</keyword>